<proteinExistence type="predicted"/>
<evidence type="ECO:0000313" key="3">
    <source>
        <dbReference type="Proteomes" id="UP000824120"/>
    </source>
</evidence>
<feature type="region of interest" description="Disordered" evidence="1">
    <location>
        <begin position="174"/>
        <end position="212"/>
    </location>
</feature>
<gene>
    <name evidence="2" type="ORF">H5410_052661</name>
</gene>
<dbReference type="OrthoDB" id="1316813at2759"/>
<organism evidence="2 3">
    <name type="scientific">Solanum commersonii</name>
    <name type="common">Commerson's wild potato</name>
    <name type="synonym">Commerson's nightshade</name>
    <dbReference type="NCBI Taxonomy" id="4109"/>
    <lineage>
        <taxon>Eukaryota</taxon>
        <taxon>Viridiplantae</taxon>
        <taxon>Streptophyta</taxon>
        <taxon>Embryophyta</taxon>
        <taxon>Tracheophyta</taxon>
        <taxon>Spermatophyta</taxon>
        <taxon>Magnoliopsida</taxon>
        <taxon>eudicotyledons</taxon>
        <taxon>Gunneridae</taxon>
        <taxon>Pentapetalae</taxon>
        <taxon>asterids</taxon>
        <taxon>lamiids</taxon>
        <taxon>Solanales</taxon>
        <taxon>Solanaceae</taxon>
        <taxon>Solanoideae</taxon>
        <taxon>Solaneae</taxon>
        <taxon>Solanum</taxon>
    </lineage>
</organism>
<evidence type="ECO:0000313" key="2">
    <source>
        <dbReference type="EMBL" id="KAG5582034.1"/>
    </source>
</evidence>
<protein>
    <submittedName>
        <fullName evidence="2">Uncharacterized protein</fullName>
    </submittedName>
</protein>
<sequence>MASSLKSPDESEILHSSDTFLAIVRTKSLHIVFWVSVDGINHIMSINDFPSLSPDEDVHFQDLFLVLLPDAPSEWEDETHTSFRITLDGFASWSSVSRIPFLPMSTDSFTMPHDVVHVPLNVDDSDGIPLADLVRKKNKRRLKFVSNPRSTSSLPTDIPTPSIVKVPQTRLKRRQIEADSKTTITSKKSSLPKASPIPASRSKSKKKQVASPVSSSCSMSDFEAENLTHSYFSTSSSQLDRIVHFRQQSVLRGRVVTGFGGPEMAVLLTKLEAQGWSALFLQGDRQCKLAKQEVTEFYIKGKSDGLSFISTNEWLHLPNQSSALAICCKFSSKPTLNHHRSVGKKEISPLQKLYFDVETKVYTSELSRPNHHGVTGYRGSYELAFTDHPTYAQGSQSRQKWACTSIVETFDVPIQRLENQLAEKEQELVDMVTAHLQEKAIWEARVVALQNDLA</sequence>
<dbReference type="Proteomes" id="UP000824120">
    <property type="component" value="Chromosome 10"/>
</dbReference>
<evidence type="ECO:0000256" key="1">
    <source>
        <dbReference type="SAM" id="MobiDB-lite"/>
    </source>
</evidence>
<dbReference type="EMBL" id="JACXVP010000010">
    <property type="protein sequence ID" value="KAG5582034.1"/>
    <property type="molecule type" value="Genomic_DNA"/>
</dbReference>
<reference evidence="2 3" key="1">
    <citation type="submission" date="2020-09" db="EMBL/GenBank/DDBJ databases">
        <title>De no assembly of potato wild relative species, Solanum commersonii.</title>
        <authorList>
            <person name="Cho K."/>
        </authorList>
    </citation>
    <scope>NUCLEOTIDE SEQUENCE [LARGE SCALE GENOMIC DNA]</scope>
    <source>
        <strain evidence="2">LZ3.2</strain>
        <tissue evidence="2">Leaf</tissue>
    </source>
</reference>
<keyword evidence="3" id="KW-1185">Reference proteome</keyword>
<accession>A0A9J5X248</accession>
<dbReference type="AlphaFoldDB" id="A0A9J5X248"/>
<name>A0A9J5X248_SOLCO</name>
<comment type="caution">
    <text evidence="2">The sequence shown here is derived from an EMBL/GenBank/DDBJ whole genome shotgun (WGS) entry which is preliminary data.</text>
</comment>